<dbReference type="EMBL" id="SHKI01000005">
    <property type="protein sequence ID" value="RZT64823.1"/>
    <property type="molecule type" value="Genomic_DNA"/>
</dbReference>
<name>A0A4Q7TVT1_9MICO</name>
<gene>
    <name evidence="3" type="ORF">EV139_2247</name>
</gene>
<keyword evidence="4" id="KW-1185">Reference proteome</keyword>
<feature type="transmembrane region" description="Helical" evidence="1">
    <location>
        <begin position="126"/>
        <end position="144"/>
    </location>
</feature>
<dbReference type="InterPro" id="IPR018929">
    <property type="entry name" value="DUF2510"/>
</dbReference>
<evidence type="ECO:0000256" key="1">
    <source>
        <dbReference type="SAM" id="Phobius"/>
    </source>
</evidence>
<sequence length="145" mass="15182">MQTPAGWYADPEGSTRYWDGAEWTSHVAPATQPGPAQQHTAQQHAVQQYPVQQYAVPQYPVQQVFTAPSPQHHYTVAPASNGAGVAGFVVGLVSVFLPLFFGLAVGITGLVLSIVGIARGTATGRARGLSIAGLVLSCVGIIFIL</sequence>
<dbReference type="Proteomes" id="UP000291832">
    <property type="component" value="Unassembled WGS sequence"/>
</dbReference>
<reference evidence="3 4" key="1">
    <citation type="journal article" date="2015" name="Stand. Genomic Sci.">
        <title>Genomic Encyclopedia of Bacterial and Archaeal Type Strains, Phase III: the genomes of soil and plant-associated and newly described type strains.</title>
        <authorList>
            <person name="Whitman W.B."/>
            <person name="Woyke T."/>
            <person name="Klenk H.P."/>
            <person name="Zhou Y."/>
            <person name="Lilburn T.G."/>
            <person name="Beck B.J."/>
            <person name="De Vos P."/>
            <person name="Vandamme P."/>
            <person name="Eisen J.A."/>
            <person name="Garrity G."/>
            <person name="Hugenholtz P."/>
            <person name="Kyrpides N.C."/>
        </authorList>
    </citation>
    <scope>NUCLEOTIDE SEQUENCE [LARGE SCALE GENOMIC DNA]</scope>
    <source>
        <strain evidence="3 4">RF6</strain>
    </source>
</reference>
<dbReference type="OrthoDB" id="5065474at2"/>
<feature type="transmembrane region" description="Helical" evidence="1">
    <location>
        <begin position="88"/>
        <end position="114"/>
    </location>
</feature>
<comment type="caution">
    <text evidence="3">The sequence shown here is derived from an EMBL/GenBank/DDBJ whole genome shotgun (WGS) entry which is preliminary data.</text>
</comment>
<keyword evidence="1" id="KW-0472">Membrane</keyword>
<proteinExistence type="predicted"/>
<evidence type="ECO:0000259" key="2">
    <source>
        <dbReference type="Pfam" id="PF10708"/>
    </source>
</evidence>
<dbReference type="RefSeq" id="WP_130454397.1">
    <property type="nucleotide sequence ID" value="NZ_QYAG01000001.1"/>
</dbReference>
<organism evidence="3 4">
    <name type="scientific">Leucobacter luti</name>
    <dbReference type="NCBI Taxonomy" id="340320"/>
    <lineage>
        <taxon>Bacteria</taxon>
        <taxon>Bacillati</taxon>
        <taxon>Actinomycetota</taxon>
        <taxon>Actinomycetes</taxon>
        <taxon>Micrococcales</taxon>
        <taxon>Microbacteriaceae</taxon>
        <taxon>Leucobacter</taxon>
    </lineage>
</organism>
<feature type="domain" description="DUF2510" evidence="2">
    <location>
        <begin position="5"/>
        <end position="36"/>
    </location>
</feature>
<evidence type="ECO:0000313" key="3">
    <source>
        <dbReference type="EMBL" id="RZT64823.1"/>
    </source>
</evidence>
<dbReference type="Pfam" id="PF10708">
    <property type="entry name" value="DUF2510"/>
    <property type="match status" value="1"/>
</dbReference>
<keyword evidence="1" id="KW-1133">Transmembrane helix</keyword>
<protein>
    <submittedName>
        <fullName evidence="3">Uncharacterized protein DUF2510</fullName>
    </submittedName>
</protein>
<keyword evidence="1" id="KW-0812">Transmembrane</keyword>
<accession>A0A4Q7TVT1</accession>
<evidence type="ECO:0000313" key="4">
    <source>
        <dbReference type="Proteomes" id="UP000291832"/>
    </source>
</evidence>
<dbReference type="AlphaFoldDB" id="A0A4Q7TVT1"/>